<keyword evidence="2" id="KW-1185">Reference proteome</keyword>
<comment type="caution">
    <text evidence="1">The sequence shown here is derived from an EMBL/GenBank/DDBJ whole genome shotgun (WGS) entry which is preliminary data.</text>
</comment>
<accession>A0AAP6MNG4</accession>
<dbReference type="RefSeq" id="WP_346053067.1">
    <property type="nucleotide sequence ID" value="NZ_JAYGII010000045.1"/>
</dbReference>
<reference evidence="1 2" key="1">
    <citation type="submission" date="2023-12" db="EMBL/GenBank/DDBJ databases">
        <title>Whole-genome sequencing of halo(alkali)philic microorganisms from hypersaline lakes.</title>
        <authorList>
            <person name="Sorokin D.Y."/>
            <person name="Merkel A.Y."/>
            <person name="Messina E."/>
            <person name="Yakimov M."/>
        </authorList>
    </citation>
    <scope>NUCLEOTIDE SEQUENCE [LARGE SCALE GENOMIC DNA]</scope>
    <source>
        <strain evidence="1 2">AB-CW1</strain>
    </source>
</reference>
<organism evidence="1 2">
    <name type="scientific">Natronospira elongata</name>
    <dbReference type="NCBI Taxonomy" id="3110268"/>
    <lineage>
        <taxon>Bacteria</taxon>
        <taxon>Pseudomonadati</taxon>
        <taxon>Pseudomonadota</taxon>
        <taxon>Gammaproteobacteria</taxon>
        <taxon>Natronospirales</taxon>
        <taxon>Natronospiraceae</taxon>
        <taxon>Natronospira</taxon>
    </lineage>
</organism>
<proteinExistence type="predicted"/>
<dbReference type="AlphaFoldDB" id="A0AAP6MNG4"/>
<evidence type="ECO:0000313" key="1">
    <source>
        <dbReference type="EMBL" id="MEA5446651.1"/>
    </source>
</evidence>
<name>A0AAP6MNG4_9GAMM</name>
<evidence type="ECO:0008006" key="3">
    <source>
        <dbReference type="Google" id="ProtNLM"/>
    </source>
</evidence>
<gene>
    <name evidence="1" type="ORF">VCB98_12560</name>
</gene>
<sequence length="279" mass="31664">MADDYDRLLDASRVDFDTPDAERIRRIRDAYESAFSELYKKLSVAEGAIADSDLKVLFDATYQVIFYTGRSIYLDKLIAISEELEARGIQSDYHVNHLHRSAIVSNELEIAAALQRQHPDLDLEVVPPTIPSEGSRQVWRLEENRDGGHYLASAETPISEDLTLVMLASPQCGFSRRAAESLTENGALLERIDAGLLVLKPPHIRLGLEGVRYWNDAYPQLELSLAHSKDDWPLFDYWSIPTFYLLNGERVVETIRGWPSDKRLTELEAALEYHGFIGQ</sequence>
<dbReference type="Proteomes" id="UP001302316">
    <property type="component" value="Unassembled WGS sequence"/>
</dbReference>
<evidence type="ECO:0000313" key="2">
    <source>
        <dbReference type="Proteomes" id="UP001302316"/>
    </source>
</evidence>
<dbReference type="EMBL" id="JAYGII010000045">
    <property type="protein sequence ID" value="MEA5446651.1"/>
    <property type="molecule type" value="Genomic_DNA"/>
</dbReference>
<protein>
    <recommendedName>
        <fullName evidence="3">Thioredoxin</fullName>
    </recommendedName>
</protein>